<evidence type="ECO:0000256" key="2">
    <source>
        <dbReference type="ARBA" id="ARBA00022553"/>
    </source>
</evidence>
<evidence type="ECO:0000256" key="5">
    <source>
        <dbReference type="ARBA" id="ARBA00022833"/>
    </source>
</evidence>
<evidence type="ECO:0000256" key="3">
    <source>
        <dbReference type="ARBA" id="ARBA00022723"/>
    </source>
</evidence>
<dbReference type="InterPro" id="IPR001952">
    <property type="entry name" value="Alkaline_phosphatase"/>
</dbReference>
<reference evidence="10 11" key="1">
    <citation type="journal article" date="2009" name="Biosci. Biotechnol. Biochem.">
        <title>WeGAS: a web-based microbial genome annotation system.</title>
        <authorList>
            <person name="Lee D."/>
            <person name="Seo H."/>
            <person name="Park C."/>
            <person name="Park K."/>
        </authorList>
    </citation>
    <scope>NUCLEOTIDE SEQUENCE [LARGE SCALE GENOMIC DNA]</scope>
    <source>
        <strain evidence="11">ATCC 49049 / DSM 4359 / NBRC 107923 / NS-E</strain>
    </source>
</reference>
<feature type="binding site" evidence="8">
    <location>
        <position position="299"/>
    </location>
    <ligand>
        <name>Zn(2+)</name>
        <dbReference type="ChEBI" id="CHEBI:29105"/>
        <label>2</label>
    </ligand>
</feature>
<keyword evidence="3 8" id="KW-0479">Metal-binding</keyword>
<evidence type="ECO:0000256" key="8">
    <source>
        <dbReference type="PIRSR" id="PIRSR601952-2"/>
    </source>
</evidence>
<evidence type="ECO:0000256" key="7">
    <source>
        <dbReference type="PIRSR" id="PIRSR601952-1"/>
    </source>
</evidence>
<keyword evidence="6 8" id="KW-0460">Magnesium</keyword>
<protein>
    <submittedName>
        <fullName evidence="10">Alkaline phosphatase</fullName>
    </submittedName>
</protein>
<evidence type="ECO:0000256" key="9">
    <source>
        <dbReference type="RuleBase" id="RU003946"/>
    </source>
</evidence>
<keyword evidence="4" id="KW-0378">Hydrolase</keyword>
<sequence>MIQVRRLIVLVLALLLVAFSFSQVKNIIYFIGDGMGLSQAYLTSLIEGRPLSFMKTPYTGLVKTHSVDSWVTDSAAAGTALASGFKTKNGMINVLPDGTRVPTIFEIAKAYGAKTGIVVTCRVTHATPAAFYAHVKSRSEENEIARQLVESETVDLVMGGGWANFLPESLGGKRSDGLNLIEMAKKKGYVYVTKKEDLMKLPENTEKVLALFAPSHLDPASSREEQPMLYEMVKKALEILSNDEEPFFLMVEGSQIDWEAHDNDIYGVWKEVVEFDRAVQVALDFALKRGDTLVIVTADHETGGLALSSGDYRVDVDRIRKFSKTTDWILANYSLKDRESFKKAIEKYFGLTLSDSDLDRITSSNNSKVELGRVLSEKVNVGWTTTSHSGVPVPIYAFGPGAENFTGFLDNTDIPRIMMKLAGYSLQYPLVKEPVK</sequence>
<dbReference type="InterPro" id="IPR017850">
    <property type="entry name" value="Alkaline_phosphatase_core_sf"/>
</dbReference>
<accession>B9K6X5</accession>
<comment type="cofactor">
    <cofactor evidence="8">
        <name>Zn(2+)</name>
        <dbReference type="ChEBI" id="CHEBI:29105"/>
    </cofactor>
    <text evidence="8">Binds 2 Zn(2+) ions.</text>
</comment>
<keyword evidence="11" id="KW-1185">Reference proteome</keyword>
<evidence type="ECO:0000256" key="6">
    <source>
        <dbReference type="ARBA" id="ARBA00022842"/>
    </source>
</evidence>
<feature type="binding site" evidence="8">
    <location>
        <position position="257"/>
    </location>
    <ligand>
        <name>Zn(2+)</name>
        <dbReference type="ChEBI" id="CHEBI:29105"/>
        <label>2</label>
    </ligand>
</feature>
<dbReference type="EMBL" id="CP000916">
    <property type="protein sequence ID" value="ACM22708.1"/>
    <property type="molecule type" value="Genomic_DNA"/>
</dbReference>
<dbReference type="InterPro" id="IPR018299">
    <property type="entry name" value="Alkaline_phosphatase_AS"/>
</dbReference>
<dbReference type="PANTHER" id="PTHR11596:SF5">
    <property type="entry name" value="ALKALINE PHOSPHATASE"/>
    <property type="match status" value="1"/>
</dbReference>
<dbReference type="PANTHER" id="PTHR11596">
    <property type="entry name" value="ALKALINE PHOSPHATASE"/>
    <property type="match status" value="1"/>
</dbReference>
<comment type="similarity">
    <text evidence="1 9">Belongs to the alkaline phosphatase family.</text>
</comment>
<dbReference type="STRING" id="309803.CTN_0532"/>
<feature type="binding site" evidence="8">
    <location>
        <position position="125"/>
    </location>
    <ligand>
        <name>Mg(2+)</name>
        <dbReference type="ChEBI" id="CHEBI:18420"/>
    </ligand>
</feature>
<feature type="binding site" evidence="8">
    <location>
        <position position="33"/>
    </location>
    <ligand>
        <name>Mg(2+)</name>
        <dbReference type="ChEBI" id="CHEBI:18420"/>
    </ligand>
</feature>
<feature type="binding site" evidence="8">
    <location>
        <position position="33"/>
    </location>
    <ligand>
        <name>Zn(2+)</name>
        <dbReference type="ChEBI" id="CHEBI:29105"/>
        <label>2</label>
    </ligand>
</feature>
<dbReference type="GO" id="GO:0004035">
    <property type="term" value="F:alkaline phosphatase activity"/>
    <property type="evidence" value="ECO:0007669"/>
    <property type="project" value="TreeGrafter"/>
</dbReference>
<evidence type="ECO:0000313" key="10">
    <source>
        <dbReference type="EMBL" id="ACM22708.1"/>
    </source>
</evidence>
<dbReference type="KEGG" id="tna:CTN_0532"/>
<organism evidence="10 11">
    <name type="scientific">Thermotoga neapolitana (strain ATCC 49049 / DSM 4359 / NBRC 107923 / NS-E)</name>
    <dbReference type="NCBI Taxonomy" id="309803"/>
    <lineage>
        <taxon>Bacteria</taxon>
        <taxon>Thermotogati</taxon>
        <taxon>Thermotogota</taxon>
        <taxon>Thermotogae</taxon>
        <taxon>Thermotogales</taxon>
        <taxon>Thermotogaceae</taxon>
        <taxon>Thermotoga</taxon>
    </lineage>
</organism>
<evidence type="ECO:0000256" key="4">
    <source>
        <dbReference type="ARBA" id="ARBA00022801"/>
    </source>
</evidence>
<dbReference type="SUPFAM" id="SSF53649">
    <property type="entry name" value="Alkaline phosphatase-like"/>
    <property type="match status" value="1"/>
</dbReference>
<feature type="binding site" evidence="8">
    <location>
        <position position="261"/>
    </location>
    <ligand>
        <name>Zn(2+)</name>
        <dbReference type="ChEBI" id="CHEBI:29105"/>
        <label>2</label>
    </ligand>
</feature>
<feature type="binding site" evidence="8">
    <location>
        <position position="388"/>
    </location>
    <ligand>
        <name>Zn(2+)</name>
        <dbReference type="ChEBI" id="CHEBI:29105"/>
        <label>2</label>
    </ligand>
</feature>
<dbReference type="SMR" id="B9K6X5"/>
<evidence type="ECO:0000313" key="11">
    <source>
        <dbReference type="Proteomes" id="UP000000445"/>
    </source>
</evidence>
<keyword evidence="5 8" id="KW-0862">Zinc</keyword>
<dbReference type="GO" id="GO:0046872">
    <property type="term" value="F:metal ion binding"/>
    <property type="evidence" value="ECO:0007669"/>
    <property type="project" value="UniProtKB-KW"/>
</dbReference>
<dbReference type="SMART" id="SM00098">
    <property type="entry name" value="alkPPc"/>
    <property type="match status" value="1"/>
</dbReference>
<dbReference type="PRINTS" id="PR00113">
    <property type="entry name" value="ALKPHPHTASE"/>
</dbReference>
<feature type="binding site" evidence="8">
    <location>
        <position position="252"/>
    </location>
    <ligand>
        <name>Mg(2+)</name>
        <dbReference type="ChEBI" id="CHEBI:18420"/>
    </ligand>
</feature>
<dbReference type="CDD" id="cd16012">
    <property type="entry name" value="ALP"/>
    <property type="match status" value="1"/>
</dbReference>
<feature type="binding site" evidence="8">
    <location>
        <position position="300"/>
    </location>
    <ligand>
        <name>Zn(2+)</name>
        <dbReference type="ChEBI" id="CHEBI:29105"/>
        <label>2</label>
    </ligand>
</feature>
<gene>
    <name evidence="10" type="ordered locus">CTN_0532</name>
</gene>
<dbReference type="PROSITE" id="PS00123">
    <property type="entry name" value="ALKALINE_PHOSPHATASE"/>
    <property type="match status" value="1"/>
</dbReference>
<comment type="cofactor">
    <cofactor evidence="8">
        <name>Mg(2+)</name>
        <dbReference type="ChEBI" id="CHEBI:18420"/>
    </cofactor>
    <text evidence="8">Binds 1 Mg(2+) ion.</text>
</comment>
<proteinExistence type="inferred from homology"/>
<dbReference type="HOGENOM" id="CLU_008539_6_2_0"/>
<evidence type="ECO:0000256" key="1">
    <source>
        <dbReference type="ARBA" id="ARBA00005984"/>
    </source>
</evidence>
<dbReference type="eggNOG" id="COG1785">
    <property type="taxonomic scope" value="Bacteria"/>
</dbReference>
<dbReference type="Gene3D" id="1.10.60.40">
    <property type="match status" value="1"/>
</dbReference>
<dbReference type="Pfam" id="PF00245">
    <property type="entry name" value="Alk_phosphatase"/>
    <property type="match status" value="1"/>
</dbReference>
<dbReference type="Gene3D" id="3.40.720.10">
    <property type="entry name" value="Alkaline Phosphatase, subunit A"/>
    <property type="match status" value="1"/>
</dbReference>
<keyword evidence="2" id="KW-0597">Phosphoprotein</keyword>
<feature type="binding site" evidence="8">
    <location>
        <position position="127"/>
    </location>
    <ligand>
        <name>Mg(2+)</name>
        <dbReference type="ChEBI" id="CHEBI:18420"/>
    </ligand>
</feature>
<dbReference type="AlphaFoldDB" id="B9K6X5"/>
<feature type="active site" description="Phosphoserine intermediate" evidence="7">
    <location>
        <position position="74"/>
    </location>
</feature>
<dbReference type="Proteomes" id="UP000000445">
    <property type="component" value="Chromosome"/>
</dbReference>
<name>B9K6X5_THENN</name>